<proteinExistence type="predicted"/>
<organism evidence="3 4">
    <name type="scientific">Cymbomonas tetramitiformis</name>
    <dbReference type="NCBI Taxonomy" id="36881"/>
    <lineage>
        <taxon>Eukaryota</taxon>
        <taxon>Viridiplantae</taxon>
        <taxon>Chlorophyta</taxon>
        <taxon>Pyramimonadophyceae</taxon>
        <taxon>Pyramimonadales</taxon>
        <taxon>Pyramimonadaceae</taxon>
        <taxon>Cymbomonas</taxon>
    </lineage>
</organism>
<evidence type="ECO:0000313" key="4">
    <source>
        <dbReference type="Proteomes" id="UP001190700"/>
    </source>
</evidence>
<reference evidence="3 4" key="1">
    <citation type="journal article" date="2015" name="Genome Biol. Evol.">
        <title>Comparative Genomics of a Bacterivorous Green Alga Reveals Evolutionary Causalities and Consequences of Phago-Mixotrophic Mode of Nutrition.</title>
        <authorList>
            <person name="Burns J.A."/>
            <person name="Paasch A."/>
            <person name="Narechania A."/>
            <person name="Kim E."/>
        </authorList>
    </citation>
    <scope>NUCLEOTIDE SEQUENCE [LARGE SCALE GENOMIC DNA]</scope>
    <source>
        <strain evidence="3">PLY_AMNH</strain>
    </source>
</reference>
<comment type="caution">
    <text evidence="3">The sequence shown here is derived from an EMBL/GenBank/DDBJ whole genome shotgun (WGS) entry which is preliminary data.</text>
</comment>
<accession>A0AAE0GXA5</accession>
<gene>
    <name evidence="2" type="ORF">CYMTET_46475</name>
    <name evidence="3" type="ORF">CYMTET_6333</name>
</gene>
<reference evidence="3" key="2">
    <citation type="submission" date="2023-06" db="EMBL/GenBank/DDBJ databases">
        <title>Long-read-based genome assembly of the green algal bacterivore Cymbomonas tetramitiformis.</title>
        <authorList>
            <person name="Gyaltshen Y."/>
            <person name="Rozenberg A."/>
            <person name="Paasch A."/>
            <person name="Burns J.A."/>
            <person name="Warring S."/>
            <person name="Larson R."/>
            <person name="Maurer-Alcala X."/>
            <person name="Dacks J."/>
            <person name="Kim E."/>
        </authorList>
    </citation>
    <scope>NUCLEOTIDE SEQUENCE</scope>
    <source>
        <strain evidence="3">PLY_AMNH</strain>
    </source>
</reference>
<keyword evidence="4" id="KW-1185">Reference proteome</keyword>
<feature type="transmembrane region" description="Helical" evidence="1">
    <location>
        <begin position="26"/>
        <end position="46"/>
    </location>
</feature>
<evidence type="ECO:0000313" key="3">
    <source>
        <dbReference type="EMBL" id="KAK3286090.1"/>
    </source>
</evidence>
<keyword evidence="1" id="KW-1133">Transmembrane helix</keyword>
<sequence length="163" mass="17893">MMVAIITLAVHGLVQPYVNPDDNLVQLLILCNQCIVVLCFIMVRYLTNDNATFAAGAFLMGMQRLLYAVIVYYVAGNMLNAHKALGTNVEIHMQQNISWNGCHQNSNSEEVGDARPLCVDDVTLGQPSSAEDVDSIVMESTTASDTANPIKYAFADTREETVY</sequence>
<name>A0AAE0GXA5_9CHLO</name>
<evidence type="ECO:0000313" key="2">
    <source>
        <dbReference type="EMBL" id="KAK3243892.1"/>
    </source>
</evidence>
<keyword evidence="1" id="KW-0472">Membrane</keyword>
<protein>
    <submittedName>
        <fullName evidence="3">Uncharacterized protein</fullName>
    </submittedName>
</protein>
<dbReference type="EMBL" id="LGRX02001494">
    <property type="protein sequence ID" value="KAK3286090.1"/>
    <property type="molecule type" value="Genomic_DNA"/>
</dbReference>
<dbReference type="Proteomes" id="UP001190700">
    <property type="component" value="Unassembled WGS sequence"/>
</dbReference>
<keyword evidence="1" id="KW-0812">Transmembrane</keyword>
<evidence type="ECO:0000256" key="1">
    <source>
        <dbReference type="SAM" id="Phobius"/>
    </source>
</evidence>
<dbReference type="EMBL" id="LGRX02032578">
    <property type="protein sequence ID" value="KAK3243892.1"/>
    <property type="molecule type" value="Genomic_DNA"/>
</dbReference>
<feature type="transmembrane region" description="Helical" evidence="1">
    <location>
        <begin position="53"/>
        <end position="75"/>
    </location>
</feature>
<dbReference type="AlphaFoldDB" id="A0AAE0GXA5"/>